<evidence type="ECO:0000313" key="2">
    <source>
        <dbReference type="EMBL" id="RDX96717.1"/>
    </source>
</evidence>
<protein>
    <submittedName>
        <fullName evidence="2">Uncharacterized protein</fullName>
    </submittedName>
</protein>
<dbReference type="EMBL" id="QJKJ01003829">
    <property type="protein sequence ID" value="RDX96717.1"/>
    <property type="molecule type" value="Genomic_DNA"/>
</dbReference>
<accession>A0A371H1N5</accession>
<gene>
    <name evidence="2" type="ORF">CR513_20588</name>
</gene>
<evidence type="ECO:0000256" key="1">
    <source>
        <dbReference type="SAM" id="MobiDB-lite"/>
    </source>
</evidence>
<feature type="compositionally biased region" description="Low complexity" evidence="1">
    <location>
        <begin position="8"/>
        <end position="24"/>
    </location>
</feature>
<organism evidence="2 3">
    <name type="scientific">Mucuna pruriens</name>
    <name type="common">Velvet bean</name>
    <name type="synonym">Dolichos pruriens</name>
    <dbReference type="NCBI Taxonomy" id="157652"/>
    <lineage>
        <taxon>Eukaryota</taxon>
        <taxon>Viridiplantae</taxon>
        <taxon>Streptophyta</taxon>
        <taxon>Embryophyta</taxon>
        <taxon>Tracheophyta</taxon>
        <taxon>Spermatophyta</taxon>
        <taxon>Magnoliopsida</taxon>
        <taxon>eudicotyledons</taxon>
        <taxon>Gunneridae</taxon>
        <taxon>Pentapetalae</taxon>
        <taxon>rosids</taxon>
        <taxon>fabids</taxon>
        <taxon>Fabales</taxon>
        <taxon>Fabaceae</taxon>
        <taxon>Papilionoideae</taxon>
        <taxon>50 kb inversion clade</taxon>
        <taxon>NPAAA clade</taxon>
        <taxon>indigoferoid/millettioid clade</taxon>
        <taxon>Phaseoleae</taxon>
        <taxon>Mucuna</taxon>
    </lineage>
</organism>
<feature type="non-terminal residue" evidence="2">
    <location>
        <position position="119"/>
    </location>
</feature>
<dbReference type="AlphaFoldDB" id="A0A371H1N5"/>
<feature type="region of interest" description="Disordered" evidence="1">
    <location>
        <begin position="94"/>
        <end position="119"/>
    </location>
</feature>
<keyword evidence="3" id="KW-1185">Reference proteome</keyword>
<dbReference type="Proteomes" id="UP000257109">
    <property type="component" value="Unassembled WGS sequence"/>
</dbReference>
<feature type="non-terminal residue" evidence="2">
    <location>
        <position position="1"/>
    </location>
</feature>
<proteinExistence type="predicted"/>
<comment type="caution">
    <text evidence="2">The sequence shown here is derived from an EMBL/GenBank/DDBJ whole genome shotgun (WGS) entry which is preliminary data.</text>
</comment>
<feature type="region of interest" description="Disordered" evidence="1">
    <location>
        <begin position="1"/>
        <end position="24"/>
    </location>
</feature>
<reference evidence="2" key="1">
    <citation type="submission" date="2018-05" db="EMBL/GenBank/DDBJ databases">
        <title>Draft genome of Mucuna pruriens seed.</title>
        <authorList>
            <person name="Nnadi N.E."/>
            <person name="Vos R."/>
            <person name="Hasami M.H."/>
            <person name="Devisetty U.K."/>
            <person name="Aguiy J.C."/>
        </authorList>
    </citation>
    <scope>NUCLEOTIDE SEQUENCE [LARGE SCALE GENOMIC DNA]</scope>
    <source>
        <strain evidence="2">JCA_2017</strain>
    </source>
</reference>
<evidence type="ECO:0000313" key="3">
    <source>
        <dbReference type="Proteomes" id="UP000257109"/>
    </source>
</evidence>
<name>A0A371H1N5_MUCPR</name>
<sequence>MNFVWKPMKTPRSTSRKSSTSMTNSLRKEFQVSQKVLLFNSRLKLIVGKLIVDPWSHDLLREQGALLGKSRARCGSDLLNEGVKEITRRSASKARMLRSLEDSSPSPTLYSDRDIEVEH</sequence>